<dbReference type="AlphaFoldDB" id="A0A2N0Z2T6"/>
<dbReference type="SMART" id="SM00382">
    <property type="entry name" value="AAA"/>
    <property type="match status" value="1"/>
</dbReference>
<dbReference type="InterPro" id="IPR050319">
    <property type="entry name" value="ABC_transp_ATP-bind"/>
</dbReference>
<dbReference type="Gene3D" id="3.40.50.300">
    <property type="entry name" value="P-loop containing nucleotide triphosphate hydrolases"/>
    <property type="match status" value="1"/>
</dbReference>
<keyword evidence="2" id="KW-0547">Nucleotide-binding</keyword>
<sequence length="277" mass="30867">MKDNTLIEVKGLQKVYGGKKSIFLSTKKVTAVKDVSFSIREGETFGLIGESGSGKTTVGRMILRLIDPTSGSIIYNGHSLMDLSKKEMAALRKEVQIVFQDSGSAFNPRKTIGSQIAQSLLKFGDNSDSQLIHKETLRMLEVVGLRADFYDRYPHELSGGQRQRAGIARALILKPKFLVLDEPVSALDVSVKAQIINLLMDLQKEFNLTYLFIAHNLDLVAYFCDRVAVLSKGEVIETSSTMELFKNPKHEMTKKLLSSILTLHGDLGEVYRNRNVI</sequence>
<feature type="domain" description="ABC transporter" evidence="4">
    <location>
        <begin position="7"/>
        <end position="257"/>
    </location>
</feature>
<dbReference type="SUPFAM" id="SSF52540">
    <property type="entry name" value="P-loop containing nucleoside triphosphate hydrolases"/>
    <property type="match status" value="1"/>
</dbReference>
<dbReference type="InterPro" id="IPR017871">
    <property type="entry name" value="ABC_transporter-like_CS"/>
</dbReference>
<dbReference type="GO" id="GO:0055085">
    <property type="term" value="P:transmembrane transport"/>
    <property type="evidence" value="ECO:0007669"/>
    <property type="project" value="UniProtKB-ARBA"/>
</dbReference>
<dbReference type="PANTHER" id="PTHR43776:SF8">
    <property type="entry name" value="ABC TRANSPORTER, ATP-BINDING PROTEIN"/>
    <property type="match status" value="1"/>
</dbReference>
<evidence type="ECO:0000256" key="2">
    <source>
        <dbReference type="ARBA" id="ARBA00022741"/>
    </source>
</evidence>
<evidence type="ECO:0000256" key="1">
    <source>
        <dbReference type="ARBA" id="ARBA00022448"/>
    </source>
</evidence>
<dbReference type="CDD" id="cd03257">
    <property type="entry name" value="ABC_NikE_OppD_transporters"/>
    <property type="match status" value="1"/>
</dbReference>
<name>A0A2N0Z2T6_9BACI</name>
<protein>
    <recommendedName>
        <fullName evidence="4">ABC transporter domain-containing protein</fullName>
    </recommendedName>
</protein>
<keyword evidence="3" id="KW-0067">ATP-binding</keyword>
<dbReference type="PROSITE" id="PS50893">
    <property type="entry name" value="ABC_TRANSPORTER_2"/>
    <property type="match status" value="1"/>
</dbReference>
<organism evidence="5 6">
    <name type="scientific">Niallia nealsonii</name>
    <dbReference type="NCBI Taxonomy" id="115979"/>
    <lineage>
        <taxon>Bacteria</taxon>
        <taxon>Bacillati</taxon>
        <taxon>Bacillota</taxon>
        <taxon>Bacilli</taxon>
        <taxon>Bacillales</taxon>
        <taxon>Bacillaceae</taxon>
        <taxon>Niallia</taxon>
    </lineage>
</organism>
<dbReference type="PANTHER" id="PTHR43776">
    <property type="entry name" value="TRANSPORT ATP-BINDING PROTEIN"/>
    <property type="match status" value="1"/>
</dbReference>
<gene>
    <name evidence="5" type="ORF">CWS01_10010</name>
</gene>
<dbReference type="InterPro" id="IPR027417">
    <property type="entry name" value="P-loop_NTPase"/>
</dbReference>
<dbReference type="OrthoDB" id="9802264at2"/>
<evidence type="ECO:0000259" key="4">
    <source>
        <dbReference type="PROSITE" id="PS50893"/>
    </source>
</evidence>
<dbReference type="PROSITE" id="PS00211">
    <property type="entry name" value="ABC_TRANSPORTER_1"/>
    <property type="match status" value="1"/>
</dbReference>
<dbReference type="RefSeq" id="WP_101177056.1">
    <property type="nucleotide sequence ID" value="NZ_PISE01000019.1"/>
</dbReference>
<comment type="caution">
    <text evidence="5">The sequence shown here is derived from an EMBL/GenBank/DDBJ whole genome shotgun (WGS) entry which is preliminary data.</text>
</comment>
<evidence type="ECO:0000313" key="6">
    <source>
        <dbReference type="Proteomes" id="UP000233375"/>
    </source>
</evidence>
<dbReference type="GO" id="GO:0016887">
    <property type="term" value="F:ATP hydrolysis activity"/>
    <property type="evidence" value="ECO:0007669"/>
    <property type="project" value="InterPro"/>
</dbReference>
<dbReference type="InterPro" id="IPR003439">
    <property type="entry name" value="ABC_transporter-like_ATP-bd"/>
</dbReference>
<evidence type="ECO:0000313" key="5">
    <source>
        <dbReference type="EMBL" id="PKG23825.1"/>
    </source>
</evidence>
<proteinExistence type="predicted"/>
<keyword evidence="1" id="KW-0813">Transport</keyword>
<dbReference type="GO" id="GO:0005524">
    <property type="term" value="F:ATP binding"/>
    <property type="evidence" value="ECO:0007669"/>
    <property type="project" value="UniProtKB-KW"/>
</dbReference>
<evidence type="ECO:0000256" key="3">
    <source>
        <dbReference type="ARBA" id="ARBA00022840"/>
    </source>
</evidence>
<dbReference type="EMBL" id="PISE01000019">
    <property type="protein sequence ID" value="PKG23825.1"/>
    <property type="molecule type" value="Genomic_DNA"/>
</dbReference>
<dbReference type="Pfam" id="PF00005">
    <property type="entry name" value="ABC_tran"/>
    <property type="match status" value="1"/>
</dbReference>
<accession>A0A2N0Z2T6</accession>
<dbReference type="InterPro" id="IPR003593">
    <property type="entry name" value="AAA+_ATPase"/>
</dbReference>
<reference evidence="5 6" key="1">
    <citation type="journal article" date="2003" name="Int. J. Syst. Evol. Microbiol.">
        <title>Bacillus nealsonii sp. nov., isolated from a spacecraft-assembly facility, whose spores are gamma-radiation resistant.</title>
        <authorList>
            <person name="Venkateswaran K."/>
            <person name="Kempf M."/>
            <person name="Chen F."/>
            <person name="Satomi M."/>
            <person name="Nicholson W."/>
            <person name="Kern R."/>
        </authorList>
    </citation>
    <scope>NUCLEOTIDE SEQUENCE [LARGE SCALE GENOMIC DNA]</scope>
    <source>
        <strain evidence="5 6">FO-92</strain>
    </source>
</reference>
<dbReference type="Proteomes" id="UP000233375">
    <property type="component" value="Unassembled WGS sequence"/>
</dbReference>
<keyword evidence="6" id="KW-1185">Reference proteome</keyword>